<name>A0ABT3WDV3_9PROT</name>
<dbReference type="InterPro" id="IPR025579">
    <property type="entry name" value="DUF4357"/>
</dbReference>
<protein>
    <submittedName>
        <fullName evidence="2">GIY-YIG nuclease family protein</fullName>
    </submittedName>
</protein>
<proteinExistence type="predicted"/>
<comment type="caution">
    <text evidence="2">The sequence shown here is derived from an EMBL/GenBank/DDBJ whole genome shotgun (WGS) entry which is preliminary data.</text>
</comment>
<dbReference type="Proteomes" id="UP001165576">
    <property type="component" value="Unassembled WGS sequence"/>
</dbReference>
<dbReference type="EMBL" id="JANIDY010000001">
    <property type="protein sequence ID" value="MCX5617285.1"/>
    <property type="molecule type" value="Genomic_DNA"/>
</dbReference>
<organism evidence="2 3">
    <name type="scientific">Bombella pluederhausensis</name>
    <dbReference type="NCBI Taxonomy" id="2967336"/>
    <lineage>
        <taxon>Bacteria</taxon>
        <taxon>Pseudomonadati</taxon>
        <taxon>Pseudomonadota</taxon>
        <taxon>Alphaproteobacteria</taxon>
        <taxon>Acetobacterales</taxon>
        <taxon>Acetobacteraceae</taxon>
        <taxon>Bombella</taxon>
    </lineage>
</organism>
<dbReference type="CDD" id="cd10447">
    <property type="entry name" value="GIY-YIG_unchar_2"/>
    <property type="match status" value="1"/>
</dbReference>
<sequence length="285" mass="31878">MRIASVTTRIVSLIEIPRAQLDVFLERPEAGQVGIYFLFGEDDQTEQSKAYIGQTGKLGVRLKQHNEGKDFWNRAVVAVSLTANLTLTHAYFLEAMSLERANAAGRYVLDNRTVGTSPHTPAYMEAECRELFETINILLTTLGYPIFEPTLKRAVQDTRQAGDETGREEGEMFFCQAEGVEGRGYYTEEGMVVLKGSYGRRASQGFDTYSPGYAAKRQTAIEEGFLKWEQDRLVLTRDMIFKNPSPAASFLLGRSANGWTEWKDGQGRTLSHCVRDVDSGMDADV</sequence>
<reference evidence="2" key="1">
    <citation type="submission" date="2022-07" db="EMBL/GenBank/DDBJ databases">
        <title>Bombella genomes.</title>
        <authorList>
            <person name="Harer L."/>
            <person name="Styblova S."/>
            <person name="Ehrmann M."/>
        </authorList>
    </citation>
    <scope>NUCLEOTIDE SEQUENCE</scope>
    <source>
        <strain evidence="2">TMW 2.2543</strain>
    </source>
</reference>
<dbReference type="RefSeq" id="WP_266115795.1">
    <property type="nucleotide sequence ID" value="NZ_JANIDY010000001.1"/>
</dbReference>
<evidence type="ECO:0000313" key="2">
    <source>
        <dbReference type="EMBL" id="MCX5617285.1"/>
    </source>
</evidence>
<evidence type="ECO:0000313" key="3">
    <source>
        <dbReference type="Proteomes" id="UP001165576"/>
    </source>
</evidence>
<gene>
    <name evidence="2" type="ORF">NQF86_01170</name>
</gene>
<dbReference type="Pfam" id="PF14267">
    <property type="entry name" value="DUF4357"/>
    <property type="match status" value="1"/>
</dbReference>
<keyword evidence="3" id="KW-1185">Reference proteome</keyword>
<evidence type="ECO:0000259" key="1">
    <source>
        <dbReference type="Pfam" id="PF14267"/>
    </source>
</evidence>
<accession>A0ABT3WDV3</accession>
<feature type="domain" description="DUF4357" evidence="1">
    <location>
        <begin position="217"/>
        <end position="270"/>
    </location>
</feature>